<feature type="coiled-coil region" evidence="1">
    <location>
        <begin position="59"/>
        <end position="131"/>
    </location>
</feature>
<name>A0A1Y2CZR1_9FUNG</name>
<accession>A0A1Y2CZR1</accession>
<sequence length="176" mass="20440">MDVRNVIIKSMDVERILLKHTAALFRYHHQNSSSEVGHEIPSQKPSIYQSDPESVRIELESCKVKLDIANDEIQRLEHIMKDQNQESKSLSTNQSDLTRLQSENMILQEDLDTMRSQIKNIHSQLKDAVDEKDKTITELLVEVETLTKQLEKPNKEAALKRHLETLTLEKEQLEKN</sequence>
<organism evidence="2 3">
    <name type="scientific">Rhizoclosmatium globosum</name>
    <dbReference type="NCBI Taxonomy" id="329046"/>
    <lineage>
        <taxon>Eukaryota</taxon>
        <taxon>Fungi</taxon>
        <taxon>Fungi incertae sedis</taxon>
        <taxon>Chytridiomycota</taxon>
        <taxon>Chytridiomycota incertae sedis</taxon>
        <taxon>Chytridiomycetes</taxon>
        <taxon>Chytridiales</taxon>
        <taxon>Chytriomycetaceae</taxon>
        <taxon>Rhizoclosmatium</taxon>
    </lineage>
</organism>
<keyword evidence="1" id="KW-0175">Coiled coil</keyword>
<proteinExistence type="predicted"/>
<keyword evidence="3" id="KW-1185">Reference proteome</keyword>
<reference evidence="2 3" key="1">
    <citation type="submission" date="2016-07" db="EMBL/GenBank/DDBJ databases">
        <title>Pervasive Adenine N6-methylation of Active Genes in Fungi.</title>
        <authorList>
            <consortium name="DOE Joint Genome Institute"/>
            <person name="Mondo S.J."/>
            <person name="Dannebaum R.O."/>
            <person name="Kuo R.C."/>
            <person name="Labutti K."/>
            <person name="Haridas S."/>
            <person name="Kuo A."/>
            <person name="Salamov A."/>
            <person name="Ahrendt S.R."/>
            <person name="Lipzen A."/>
            <person name="Sullivan W."/>
            <person name="Andreopoulos W.B."/>
            <person name="Clum A."/>
            <person name="Lindquist E."/>
            <person name="Daum C."/>
            <person name="Ramamoorthy G.K."/>
            <person name="Gryganskyi A."/>
            <person name="Culley D."/>
            <person name="Magnuson J.K."/>
            <person name="James T.Y."/>
            <person name="O'Malley M.A."/>
            <person name="Stajich J.E."/>
            <person name="Spatafora J.W."/>
            <person name="Visel A."/>
            <person name="Grigoriev I.V."/>
        </authorList>
    </citation>
    <scope>NUCLEOTIDE SEQUENCE [LARGE SCALE GENOMIC DNA]</scope>
    <source>
        <strain evidence="2 3">JEL800</strain>
    </source>
</reference>
<evidence type="ECO:0000313" key="2">
    <source>
        <dbReference type="EMBL" id="ORY52519.1"/>
    </source>
</evidence>
<evidence type="ECO:0000256" key="1">
    <source>
        <dbReference type="SAM" id="Coils"/>
    </source>
</evidence>
<gene>
    <name evidence="2" type="ORF">BCR33DRAFT_319547</name>
</gene>
<dbReference type="Proteomes" id="UP000193642">
    <property type="component" value="Unassembled WGS sequence"/>
</dbReference>
<protein>
    <recommendedName>
        <fullName evidence="4">Autophagy-related protein 16 domain-containing protein</fullName>
    </recommendedName>
</protein>
<dbReference type="EMBL" id="MCGO01000003">
    <property type="protein sequence ID" value="ORY52519.1"/>
    <property type="molecule type" value="Genomic_DNA"/>
</dbReference>
<comment type="caution">
    <text evidence="2">The sequence shown here is derived from an EMBL/GenBank/DDBJ whole genome shotgun (WGS) entry which is preliminary data.</text>
</comment>
<dbReference type="AlphaFoldDB" id="A0A1Y2CZR1"/>
<dbReference type="OrthoDB" id="5569911at2759"/>
<evidence type="ECO:0000313" key="3">
    <source>
        <dbReference type="Proteomes" id="UP000193642"/>
    </source>
</evidence>
<evidence type="ECO:0008006" key="4">
    <source>
        <dbReference type="Google" id="ProtNLM"/>
    </source>
</evidence>